<sequence length="135" mass="16296">MPPLAMGPSEPNPDLRADFQAQPGICITSTSLPDHLHLQMSPFTSLIGYLSEREEKRKEKRREEKRREEKRREEKRREEKREEKRREEREKRREEKRKRRLKMTADSSEGLRQRVSLDLRFRGIVLPDHNAKRAH</sequence>
<proteinExistence type="predicted"/>
<feature type="region of interest" description="Disordered" evidence="1">
    <location>
        <begin position="1"/>
        <end position="21"/>
    </location>
</feature>
<reference evidence="2 3" key="1">
    <citation type="submission" date="2018-07" db="EMBL/GenBank/DDBJ databases">
        <title>A high quality draft genome assembly of the barn swallow (H. rustica rustica).</title>
        <authorList>
            <person name="Formenti G."/>
            <person name="Chiara M."/>
            <person name="Poveda L."/>
            <person name="Francoijs K.-J."/>
            <person name="Bonisoli-Alquati A."/>
            <person name="Canova L."/>
            <person name="Gianfranceschi L."/>
            <person name="Horner D.S."/>
            <person name="Saino N."/>
        </authorList>
    </citation>
    <scope>NUCLEOTIDE SEQUENCE [LARGE SCALE GENOMIC DNA]</scope>
    <source>
        <strain evidence="2">Chelidonia</strain>
        <tissue evidence="2">Blood</tissue>
    </source>
</reference>
<accession>A0A3M0ITG0</accession>
<organism evidence="2 3">
    <name type="scientific">Hirundo rustica rustica</name>
    <dbReference type="NCBI Taxonomy" id="333673"/>
    <lineage>
        <taxon>Eukaryota</taxon>
        <taxon>Metazoa</taxon>
        <taxon>Chordata</taxon>
        <taxon>Craniata</taxon>
        <taxon>Vertebrata</taxon>
        <taxon>Euteleostomi</taxon>
        <taxon>Archelosauria</taxon>
        <taxon>Archosauria</taxon>
        <taxon>Dinosauria</taxon>
        <taxon>Saurischia</taxon>
        <taxon>Theropoda</taxon>
        <taxon>Coelurosauria</taxon>
        <taxon>Aves</taxon>
        <taxon>Neognathae</taxon>
        <taxon>Neoaves</taxon>
        <taxon>Telluraves</taxon>
        <taxon>Australaves</taxon>
        <taxon>Passeriformes</taxon>
        <taxon>Sylvioidea</taxon>
        <taxon>Hirundinidae</taxon>
        <taxon>Hirundo</taxon>
    </lineage>
</organism>
<gene>
    <name evidence="2" type="ORF">DUI87_32266</name>
</gene>
<evidence type="ECO:0000313" key="3">
    <source>
        <dbReference type="Proteomes" id="UP000269221"/>
    </source>
</evidence>
<dbReference type="AlphaFoldDB" id="A0A3M0ITG0"/>
<evidence type="ECO:0000313" key="2">
    <source>
        <dbReference type="EMBL" id="RMB91130.1"/>
    </source>
</evidence>
<feature type="compositionally biased region" description="Basic and acidic residues" evidence="1">
    <location>
        <begin position="51"/>
        <end position="93"/>
    </location>
</feature>
<feature type="region of interest" description="Disordered" evidence="1">
    <location>
        <begin position="51"/>
        <end position="113"/>
    </location>
</feature>
<evidence type="ECO:0000256" key="1">
    <source>
        <dbReference type="SAM" id="MobiDB-lite"/>
    </source>
</evidence>
<protein>
    <submittedName>
        <fullName evidence="2">Uncharacterized protein</fullName>
    </submittedName>
</protein>
<dbReference type="EMBL" id="QRBI01000238">
    <property type="protein sequence ID" value="RMB91130.1"/>
    <property type="molecule type" value="Genomic_DNA"/>
</dbReference>
<name>A0A3M0ITG0_HIRRU</name>
<comment type="caution">
    <text evidence="2">The sequence shown here is derived from an EMBL/GenBank/DDBJ whole genome shotgun (WGS) entry which is preliminary data.</text>
</comment>
<keyword evidence="3" id="KW-1185">Reference proteome</keyword>
<dbReference type="Proteomes" id="UP000269221">
    <property type="component" value="Unassembled WGS sequence"/>
</dbReference>